<dbReference type="Proteomes" id="UP000236654">
    <property type="component" value="Unassembled WGS sequence"/>
</dbReference>
<dbReference type="OrthoDB" id="1412480at2"/>
<evidence type="ECO:0000313" key="2">
    <source>
        <dbReference type="Proteomes" id="UP000236654"/>
    </source>
</evidence>
<sequence>MKAFKTIVISLLIIFALGITGVFGVEYFIEKKLKVQKNLTYEEFKMTFGGNLSFKNLSFKNEVVDAKVESVKLSIGLWKLITSDTIVIQNSTLKSAHVVLYQSALDSLNNSSDSIQSDSRKNQREFALRTVDLKGLDFYRLQSKKKNSDTLTHAKEIQVQLELNDIKDIKFEQLKTLHIGYFRQKAGVLQDIAGHQIDYNDNVLNIDTFKVFTRYSKENYINYIPEQKDHVDLVAHGMVLDSLHLDLNQNALSLISLNEINVDSFDLNVFRNKHIPPYSKIKPTYGQMIQKLNFKIDANALIARNSKISYAMTGDKAPISKIDLKNVNAKLSHIHNIPEKNQNAILSGTFSLSDNSLIGVDYSYNQFAHVETFVLDIHATNIETSSVNSMLRPEVNAELNGLIKELKVHMSAQGTADGSLKIKSQNIEVDVYNKKGEERKVVSFIASKLLNPPIEKESKIEGFERDKTRSMWHFSWYFVLEGLKNTLL</sequence>
<keyword evidence="2" id="KW-1185">Reference proteome</keyword>
<dbReference type="AlphaFoldDB" id="A0A2I0QZQ1"/>
<dbReference type="EMBL" id="PJNI01000018">
    <property type="protein sequence ID" value="PKR79816.1"/>
    <property type="molecule type" value="Genomic_DNA"/>
</dbReference>
<gene>
    <name evidence="1" type="ORF">CW751_13380</name>
</gene>
<reference evidence="1 2" key="1">
    <citation type="submission" date="2017-12" db="EMBL/GenBank/DDBJ databases">
        <title>The draft genome sequence of Brumimicrobium saltpan LHR20.</title>
        <authorList>
            <person name="Do Z.-J."/>
            <person name="Luo H.-R."/>
        </authorList>
    </citation>
    <scope>NUCLEOTIDE SEQUENCE [LARGE SCALE GENOMIC DNA]</scope>
    <source>
        <strain evidence="1 2">LHR20</strain>
    </source>
</reference>
<comment type="caution">
    <text evidence="1">The sequence shown here is derived from an EMBL/GenBank/DDBJ whole genome shotgun (WGS) entry which is preliminary data.</text>
</comment>
<name>A0A2I0QZQ1_9FLAO</name>
<evidence type="ECO:0000313" key="1">
    <source>
        <dbReference type="EMBL" id="PKR79816.1"/>
    </source>
</evidence>
<accession>A0A2I0QZQ1</accession>
<protein>
    <recommendedName>
        <fullName evidence="3">DUF748 domain-containing protein</fullName>
    </recommendedName>
</protein>
<evidence type="ECO:0008006" key="3">
    <source>
        <dbReference type="Google" id="ProtNLM"/>
    </source>
</evidence>
<organism evidence="1 2">
    <name type="scientific">Brumimicrobium salinarum</name>
    <dbReference type="NCBI Taxonomy" id="2058658"/>
    <lineage>
        <taxon>Bacteria</taxon>
        <taxon>Pseudomonadati</taxon>
        <taxon>Bacteroidota</taxon>
        <taxon>Flavobacteriia</taxon>
        <taxon>Flavobacteriales</taxon>
        <taxon>Crocinitomicaceae</taxon>
        <taxon>Brumimicrobium</taxon>
    </lineage>
</organism>
<dbReference type="RefSeq" id="WP_101335531.1">
    <property type="nucleotide sequence ID" value="NZ_PJNI01000018.1"/>
</dbReference>
<proteinExistence type="predicted"/>